<dbReference type="EMBL" id="KN831945">
    <property type="protein sequence ID" value="KIO14267.1"/>
    <property type="molecule type" value="Genomic_DNA"/>
</dbReference>
<protein>
    <submittedName>
        <fullName evidence="2">Uncharacterized protein</fullName>
    </submittedName>
</protein>
<dbReference type="Proteomes" id="UP000054217">
    <property type="component" value="Unassembled WGS sequence"/>
</dbReference>
<sequence>MVVGTRRSLSRPHLYENKKHPLPPHISCPSLIKQGNYKRATCPMGAPPPVSVAYQ</sequence>
<reference evidence="3" key="2">
    <citation type="submission" date="2015-01" db="EMBL/GenBank/DDBJ databases">
        <title>Evolutionary Origins and Diversification of the Mycorrhizal Mutualists.</title>
        <authorList>
            <consortium name="DOE Joint Genome Institute"/>
            <consortium name="Mycorrhizal Genomics Consortium"/>
            <person name="Kohler A."/>
            <person name="Kuo A."/>
            <person name="Nagy L.G."/>
            <person name="Floudas D."/>
            <person name="Copeland A."/>
            <person name="Barry K.W."/>
            <person name="Cichocki N."/>
            <person name="Veneault-Fourrey C."/>
            <person name="LaButti K."/>
            <person name="Lindquist E.A."/>
            <person name="Lipzen A."/>
            <person name="Lundell T."/>
            <person name="Morin E."/>
            <person name="Murat C."/>
            <person name="Riley R."/>
            <person name="Ohm R."/>
            <person name="Sun H."/>
            <person name="Tunlid A."/>
            <person name="Henrissat B."/>
            <person name="Grigoriev I.V."/>
            <person name="Hibbett D.S."/>
            <person name="Martin F."/>
        </authorList>
    </citation>
    <scope>NUCLEOTIDE SEQUENCE [LARGE SCALE GENOMIC DNA]</scope>
    <source>
        <strain evidence="3">Marx 270</strain>
    </source>
</reference>
<organism evidence="2 3">
    <name type="scientific">Pisolithus tinctorius Marx 270</name>
    <dbReference type="NCBI Taxonomy" id="870435"/>
    <lineage>
        <taxon>Eukaryota</taxon>
        <taxon>Fungi</taxon>
        <taxon>Dikarya</taxon>
        <taxon>Basidiomycota</taxon>
        <taxon>Agaricomycotina</taxon>
        <taxon>Agaricomycetes</taxon>
        <taxon>Agaricomycetidae</taxon>
        <taxon>Boletales</taxon>
        <taxon>Sclerodermatineae</taxon>
        <taxon>Pisolithaceae</taxon>
        <taxon>Pisolithus</taxon>
    </lineage>
</organism>
<evidence type="ECO:0000256" key="1">
    <source>
        <dbReference type="SAM" id="MobiDB-lite"/>
    </source>
</evidence>
<proteinExistence type="predicted"/>
<dbReference type="HOGENOM" id="CLU_3033352_0_0_1"/>
<dbReference type="InParanoid" id="A0A0C3KXM3"/>
<gene>
    <name evidence="2" type="ORF">M404DRAFT_992528</name>
</gene>
<keyword evidence="3" id="KW-1185">Reference proteome</keyword>
<dbReference type="AlphaFoldDB" id="A0A0C3KXM3"/>
<feature type="region of interest" description="Disordered" evidence="1">
    <location>
        <begin position="1"/>
        <end position="21"/>
    </location>
</feature>
<reference evidence="2 3" key="1">
    <citation type="submission" date="2014-04" db="EMBL/GenBank/DDBJ databases">
        <authorList>
            <consortium name="DOE Joint Genome Institute"/>
            <person name="Kuo A."/>
            <person name="Kohler A."/>
            <person name="Costa M.D."/>
            <person name="Nagy L.G."/>
            <person name="Floudas D."/>
            <person name="Copeland A."/>
            <person name="Barry K.W."/>
            <person name="Cichocki N."/>
            <person name="Veneault-Fourrey C."/>
            <person name="LaButti K."/>
            <person name="Lindquist E.A."/>
            <person name="Lipzen A."/>
            <person name="Lundell T."/>
            <person name="Morin E."/>
            <person name="Murat C."/>
            <person name="Sun H."/>
            <person name="Tunlid A."/>
            <person name="Henrissat B."/>
            <person name="Grigoriev I.V."/>
            <person name="Hibbett D.S."/>
            <person name="Martin F."/>
            <person name="Nordberg H.P."/>
            <person name="Cantor M.N."/>
            <person name="Hua S.X."/>
        </authorList>
    </citation>
    <scope>NUCLEOTIDE SEQUENCE [LARGE SCALE GENOMIC DNA]</scope>
    <source>
        <strain evidence="2 3">Marx 270</strain>
    </source>
</reference>
<accession>A0A0C3KXM3</accession>
<evidence type="ECO:0000313" key="2">
    <source>
        <dbReference type="EMBL" id="KIO14267.1"/>
    </source>
</evidence>
<name>A0A0C3KXM3_PISTI</name>
<evidence type="ECO:0000313" key="3">
    <source>
        <dbReference type="Proteomes" id="UP000054217"/>
    </source>
</evidence>